<gene>
    <name evidence="7" type="ORF">GCM10022263_37380</name>
</gene>
<reference evidence="8" key="1">
    <citation type="journal article" date="2019" name="Int. J. Syst. Evol. Microbiol.">
        <title>The Global Catalogue of Microorganisms (GCM) 10K type strain sequencing project: providing services to taxonomists for standard genome sequencing and annotation.</title>
        <authorList>
            <consortium name="The Broad Institute Genomics Platform"/>
            <consortium name="The Broad Institute Genome Sequencing Center for Infectious Disease"/>
            <person name="Wu L."/>
            <person name="Ma J."/>
        </authorList>
    </citation>
    <scope>NUCLEOTIDE SEQUENCE [LARGE SCALE GENOMIC DNA]</scope>
    <source>
        <strain evidence="8">JCM 17460</strain>
    </source>
</reference>
<dbReference type="InterPro" id="IPR001365">
    <property type="entry name" value="A_deaminase_dom"/>
</dbReference>
<evidence type="ECO:0000256" key="3">
    <source>
        <dbReference type="ARBA" id="ARBA00022723"/>
    </source>
</evidence>
<protein>
    <recommendedName>
        <fullName evidence="6">Adenosine deaminase domain-containing protein</fullName>
    </recommendedName>
</protein>
<evidence type="ECO:0000256" key="5">
    <source>
        <dbReference type="ARBA" id="ARBA00022833"/>
    </source>
</evidence>
<evidence type="ECO:0000259" key="6">
    <source>
        <dbReference type="Pfam" id="PF00962"/>
    </source>
</evidence>
<comment type="cofactor">
    <cofactor evidence="1">
        <name>Zn(2+)</name>
        <dbReference type="ChEBI" id="CHEBI:29105"/>
    </cofactor>
</comment>
<sequence>MMWSALDDLGAERIGHGVKAVTDPRLVDRLARDRVALEMCPTSNLQTGVVASRLAHPVDRLLRADVPVTVSTDARTVSGVTLADERELLRATFGWREDEWRTCQLNALAAAFVDDATRSALGPAITRDLAR</sequence>
<dbReference type="InterPro" id="IPR006330">
    <property type="entry name" value="Ado/ade_deaminase"/>
</dbReference>
<dbReference type="EMBL" id="BAABBB010000021">
    <property type="protein sequence ID" value="GAA3546786.1"/>
    <property type="molecule type" value="Genomic_DNA"/>
</dbReference>
<comment type="caution">
    <text evidence="7">The sequence shown here is derived from an EMBL/GenBank/DDBJ whole genome shotgun (WGS) entry which is preliminary data.</text>
</comment>
<accession>A0ABP6W8K0</accession>
<dbReference type="PANTHER" id="PTHR43114:SF6">
    <property type="entry name" value="ADENINE DEAMINASE"/>
    <property type="match status" value="1"/>
</dbReference>
<dbReference type="Gene3D" id="3.20.20.140">
    <property type="entry name" value="Metal-dependent hydrolases"/>
    <property type="match status" value="1"/>
</dbReference>
<dbReference type="Proteomes" id="UP001500301">
    <property type="component" value="Unassembled WGS sequence"/>
</dbReference>
<keyword evidence="3" id="KW-0479">Metal-binding</keyword>
<proteinExistence type="inferred from homology"/>
<keyword evidence="5" id="KW-0862">Zinc</keyword>
<evidence type="ECO:0000256" key="2">
    <source>
        <dbReference type="ARBA" id="ARBA00006676"/>
    </source>
</evidence>
<dbReference type="PANTHER" id="PTHR43114">
    <property type="entry name" value="ADENINE DEAMINASE"/>
    <property type="match status" value="1"/>
</dbReference>
<keyword evidence="8" id="KW-1185">Reference proteome</keyword>
<dbReference type="InterPro" id="IPR032466">
    <property type="entry name" value="Metal_Hydrolase"/>
</dbReference>
<evidence type="ECO:0000313" key="8">
    <source>
        <dbReference type="Proteomes" id="UP001500301"/>
    </source>
</evidence>
<dbReference type="SUPFAM" id="SSF51556">
    <property type="entry name" value="Metallo-dependent hydrolases"/>
    <property type="match status" value="1"/>
</dbReference>
<name>A0ABP6W8K0_9ACTN</name>
<keyword evidence="4" id="KW-0378">Hydrolase</keyword>
<feature type="domain" description="Adenosine deaminase" evidence="6">
    <location>
        <begin position="2"/>
        <end position="122"/>
    </location>
</feature>
<dbReference type="Pfam" id="PF00962">
    <property type="entry name" value="A_deaminase"/>
    <property type="match status" value="1"/>
</dbReference>
<organism evidence="7 8">
    <name type="scientific">Nocardioides daeguensis</name>
    <dbReference type="NCBI Taxonomy" id="908359"/>
    <lineage>
        <taxon>Bacteria</taxon>
        <taxon>Bacillati</taxon>
        <taxon>Actinomycetota</taxon>
        <taxon>Actinomycetes</taxon>
        <taxon>Propionibacteriales</taxon>
        <taxon>Nocardioidaceae</taxon>
        <taxon>Nocardioides</taxon>
    </lineage>
</organism>
<evidence type="ECO:0000256" key="1">
    <source>
        <dbReference type="ARBA" id="ARBA00001947"/>
    </source>
</evidence>
<evidence type="ECO:0000256" key="4">
    <source>
        <dbReference type="ARBA" id="ARBA00022801"/>
    </source>
</evidence>
<evidence type="ECO:0000313" key="7">
    <source>
        <dbReference type="EMBL" id="GAA3546786.1"/>
    </source>
</evidence>
<comment type="similarity">
    <text evidence="2">Belongs to the metallo-dependent hydrolases superfamily. Adenosine and AMP deaminases family.</text>
</comment>